<feature type="region of interest" description="Disordered" evidence="1">
    <location>
        <begin position="59"/>
        <end position="78"/>
    </location>
</feature>
<sequence>MRTEKLFPKMVVGFPGRSTILWPYPIFAPGNGDEKAKVAEAETQPIDDIDLKGLASWAHQKSGHLGEKPRIEGRNHGE</sequence>
<dbReference type="AlphaFoldDB" id="A0A974CBU0"/>
<feature type="compositionally biased region" description="Basic and acidic residues" evidence="1">
    <location>
        <begin position="64"/>
        <end position="78"/>
    </location>
</feature>
<dbReference type="EMBL" id="CM004479">
    <property type="protein sequence ID" value="OCT70298.1"/>
    <property type="molecule type" value="Genomic_DNA"/>
</dbReference>
<proteinExistence type="predicted"/>
<evidence type="ECO:0000313" key="3">
    <source>
        <dbReference type="Proteomes" id="UP000694892"/>
    </source>
</evidence>
<dbReference type="Proteomes" id="UP000694892">
    <property type="component" value="Chromosome 7S"/>
</dbReference>
<reference evidence="3" key="1">
    <citation type="journal article" date="2016" name="Nature">
        <title>Genome evolution in the allotetraploid frog Xenopus laevis.</title>
        <authorList>
            <person name="Session A.M."/>
            <person name="Uno Y."/>
            <person name="Kwon T."/>
            <person name="Chapman J.A."/>
            <person name="Toyoda A."/>
            <person name="Takahashi S."/>
            <person name="Fukui A."/>
            <person name="Hikosaka A."/>
            <person name="Suzuki A."/>
            <person name="Kondo M."/>
            <person name="van Heeringen S.J."/>
            <person name="Quigley I."/>
            <person name="Heinz S."/>
            <person name="Ogino H."/>
            <person name="Ochi H."/>
            <person name="Hellsten U."/>
            <person name="Lyons J.B."/>
            <person name="Simakov O."/>
            <person name="Putnam N."/>
            <person name="Stites J."/>
            <person name="Kuroki Y."/>
            <person name="Tanaka T."/>
            <person name="Michiue T."/>
            <person name="Watanabe M."/>
            <person name="Bogdanovic O."/>
            <person name="Lister R."/>
            <person name="Georgiou G."/>
            <person name="Paranjpe S.S."/>
            <person name="van Kruijsbergen I."/>
            <person name="Shu S."/>
            <person name="Carlson J."/>
            <person name="Kinoshita T."/>
            <person name="Ohta Y."/>
            <person name="Mawaribuchi S."/>
            <person name="Jenkins J."/>
            <person name="Grimwood J."/>
            <person name="Schmutz J."/>
            <person name="Mitros T."/>
            <person name="Mozaffari S.V."/>
            <person name="Suzuki Y."/>
            <person name="Haramoto Y."/>
            <person name="Yamamoto T.S."/>
            <person name="Takagi C."/>
            <person name="Heald R."/>
            <person name="Miller K."/>
            <person name="Haudenschild C."/>
            <person name="Kitzman J."/>
            <person name="Nakayama T."/>
            <person name="Izutsu Y."/>
            <person name="Robert J."/>
            <person name="Fortriede J."/>
            <person name="Burns K."/>
            <person name="Lotay V."/>
            <person name="Karimi K."/>
            <person name="Yasuoka Y."/>
            <person name="Dichmann D.S."/>
            <person name="Flajnik M.F."/>
            <person name="Houston D.W."/>
            <person name="Shendure J."/>
            <person name="DuPasquier L."/>
            <person name="Vize P.D."/>
            <person name="Zorn A.M."/>
            <person name="Ito M."/>
            <person name="Marcotte E.M."/>
            <person name="Wallingford J.B."/>
            <person name="Ito Y."/>
            <person name="Asashima M."/>
            <person name="Ueno N."/>
            <person name="Matsuda Y."/>
            <person name="Veenstra G.J."/>
            <person name="Fujiyama A."/>
            <person name="Harland R.M."/>
            <person name="Taira M."/>
            <person name="Rokhsar D.S."/>
        </authorList>
    </citation>
    <scope>NUCLEOTIDE SEQUENCE [LARGE SCALE GENOMIC DNA]</scope>
    <source>
        <strain evidence="3">J</strain>
    </source>
</reference>
<protein>
    <submittedName>
        <fullName evidence="2">Uncharacterized protein</fullName>
    </submittedName>
</protein>
<evidence type="ECO:0000313" key="2">
    <source>
        <dbReference type="EMBL" id="OCT70298.1"/>
    </source>
</evidence>
<evidence type="ECO:0000256" key="1">
    <source>
        <dbReference type="SAM" id="MobiDB-lite"/>
    </source>
</evidence>
<name>A0A974CBU0_XENLA</name>
<gene>
    <name evidence="2" type="ORF">XELAEV_18037221mg</name>
</gene>
<accession>A0A974CBU0</accession>
<organism evidence="2 3">
    <name type="scientific">Xenopus laevis</name>
    <name type="common">African clawed frog</name>
    <dbReference type="NCBI Taxonomy" id="8355"/>
    <lineage>
        <taxon>Eukaryota</taxon>
        <taxon>Metazoa</taxon>
        <taxon>Chordata</taxon>
        <taxon>Craniata</taxon>
        <taxon>Vertebrata</taxon>
        <taxon>Euteleostomi</taxon>
        <taxon>Amphibia</taxon>
        <taxon>Batrachia</taxon>
        <taxon>Anura</taxon>
        <taxon>Pipoidea</taxon>
        <taxon>Pipidae</taxon>
        <taxon>Xenopodinae</taxon>
        <taxon>Xenopus</taxon>
        <taxon>Xenopus</taxon>
    </lineage>
</organism>